<dbReference type="AlphaFoldDB" id="A0A094WGG7"/>
<protein>
    <submittedName>
        <fullName evidence="1">Uncharacterized protein</fullName>
    </submittedName>
</protein>
<keyword evidence="3" id="KW-1185">Reference proteome</keyword>
<evidence type="ECO:0000313" key="1">
    <source>
        <dbReference type="EMBL" id="KGA95881.1"/>
    </source>
</evidence>
<dbReference type="RefSeq" id="WP_003320555.1">
    <property type="nucleotide sequence ID" value="NZ_ALPT02000096.1"/>
</dbReference>
<evidence type="ECO:0000313" key="3">
    <source>
        <dbReference type="Proteomes" id="UP000002754"/>
    </source>
</evidence>
<dbReference type="STRING" id="1218173.BALCAV_0219720"/>
<organism evidence="1 3">
    <name type="scientific">Alkalihalobacillus alcalophilus ATCC 27647 = CGMCC 1.3604</name>
    <dbReference type="NCBI Taxonomy" id="1218173"/>
    <lineage>
        <taxon>Bacteria</taxon>
        <taxon>Bacillati</taxon>
        <taxon>Bacillota</taxon>
        <taxon>Bacilli</taxon>
        <taxon>Bacillales</taxon>
        <taxon>Bacillaceae</taxon>
        <taxon>Alkalihalobacillus</taxon>
    </lineage>
</organism>
<reference evidence="2 4" key="2">
    <citation type="submission" date="2014-01" db="EMBL/GenBank/DDBJ databases">
        <title>Draft genome sequencing of Bacillus alcalophilus CGMCC 1.3604.</title>
        <authorList>
            <person name="Yang J."/>
            <person name="Diao L."/>
            <person name="Yang S."/>
        </authorList>
    </citation>
    <scope>NUCLEOTIDE SEQUENCE [LARGE SCALE GENOMIC DNA]</scope>
    <source>
        <strain evidence="2 4">CGMCC 1.3604</strain>
    </source>
</reference>
<name>A0A094WGG7_ALKAL</name>
<evidence type="ECO:0000313" key="4">
    <source>
        <dbReference type="Proteomes" id="UP000297014"/>
    </source>
</evidence>
<dbReference type="Proteomes" id="UP000002754">
    <property type="component" value="Unassembled WGS sequence"/>
</dbReference>
<sequence>MDSYYNAALIGKKVKNSISGLGIYSISEQSDISFYVMYVCSAKVAGSVDITPKKLSIIQVEEFTEENIKRCAEYVHEKYQTLGGNNTVAKGTNLIDAILQDEFIKKSFS</sequence>
<gene>
    <name evidence="2" type="ORF">AJ85_18040</name>
    <name evidence="1" type="ORF">BALCAV_0219720</name>
</gene>
<comment type="caution">
    <text evidence="1">The sequence shown here is derived from an EMBL/GenBank/DDBJ whole genome shotgun (WGS) entry which is preliminary data.</text>
</comment>
<dbReference type="EMBL" id="JALP01000241">
    <property type="protein sequence ID" value="THG89367.1"/>
    <property type="molecule type" value="Genomic_DNA"/>
</dbReference>
<reference evidence="1 3" key="1">
    <citation type="journal article" date="2014" name="Genome Announc.">
        <title>Draft Genome Sequence of Bacillus alcalophilus AV1934, a Classic Alkaliphile Isolated from Human Feces in 1934.</title>
        <authorList>
            <person name="Attie O."/>
            <person name="Jayaprakash A."/>
            <person name="Shah H."/>
            <person name="Paulsen I.T."/>
            <person name="Morino M."/>
            <person name="Takahashi Y."/>
            <person name="Narumi I."/>
            <person name="Sachidanandam R."/>
            <person name="Satoh K."/>
            <person name="Ito M."/>
            <person name="Krulwich T.A."/>
        </authorList>
    </citation>
    <scope>NUCLEOTIDE SEQUENCE [LARGE SCALE GENOMIC DNA]</scope>
    <source>
        <strain evidence="1 3">AV1934</strain>
    </source>
</reference>
<dbReference type="Proteomes" id="UP000297014">
    <property type="component" value="Unassembled WGS sequence"/>
</dbReference>
<evidence type="ECO:0000313" key="2">
    <source>
        <dbReference type="EMBL" id="THG89367.1"/>
    </source>
</evidence>
<accession>A0A094WGG7</accession>
<dbReference type="EMBL" id="ALPT02000096">
    <property type="protein sequence ID" value="KGA95881.1"/>
    <property type="molecule type" value="Genomic_DNA"/>
</dbReference>
<proteinExistence type="predicted"/>